<dbReference type="PANTHER" id="PTHR12039">
    <property type="entry name" value="NICOTINAMIDE MONONUCLEOTIDE ADENYLYLTRANSFERASE"/>
    <property type="match status" value="1"/>
</dbReference>
<comment type="catalytic activity">
    <reaction evidence="7">
        <text>nicotinate beta-D-ribonucleotide + ATP + H(+) = deamido-NAD(+) + diphosphate</text>
        <dbReference type="Rhea" id="RHEA:22860"/>
        <dbReference type="ChEBI" id="CHEBI:15378"/>
        <dbReference type="ChEBI" id="CHEBI:30616"/>
        <dbReference type="ChEBI" id="CHEBI:33019"/>
        <dbReference type="ChEBI" id="CHEBI:57502"/>
        <dbReference type="ChEBI" id="CHEBI:58437"/>
        <dbReference type="EC" id="2.7.7.18"/>
    </reaction>
</comment>
<protein>
    <recommendedName>
        <fullName evidence="7">Nicotinamide-nucleotide adenylyltransferase</fullName>
        <ecNumber evidence="7">2.7.7.1</ecNumber>
        <ecNumber evidence="7">2.7.7.18</ecNumber>
    </recommendedName>
</protein>
<evidence type="ECO:0000256" key="5">
    <source>
        <dbReference type="ARBA" id="ARBA00022840"/>
    </source>
</evidence>
<comment type="caution">
    <text evidence="10">The sequence shown here is derived from an EMBL/GenBank/DDBJ whole genome shotgun (WGS) entry which is preliminary data.</text>
</comment>
<evidence type="ECO:0000256" key="2">
    <source>
        <dbReference type="ARBA" id="ARBA00022679"/>
    </source>
</evidence>
<dbReference type="GO" id="GO:0000309">
    <property type="term" value="F:nicotinamide-nucleotide adenylyltransferase activity"/>
    <property type="evidence" value="ECO:0007669"/>
    <property type="project" value="UniProtKB-EC"/>
</dbReference>
<dbReference type="UniPathway" id="UPA00253">
    <property type="reaction ID" value="UER00600"/>
</dbReference>
<dbReference type="GO" id="GO:0005524">
    <property type="term" value="F:ATP binding"/>
    <property type="evidence" value="ECO:0007669"/>
    <property type="project" value="UniProtKB-KW"/>
</dbReference>
<organism evidence="10 11">
    <name type="scientific">Adineta steineri</name>
    <dbReference type="NCBI Taxonomy" id="433720"/>
    <lineage>
        <taxon>Eukaryota</taxon>
        <taxon>Metazoa</taxon>
        <taxon>Spiralia</taxon>
        <taxon>Gnathifera</taxon>
        <taxon>Rotifera</taxon>
        <taxon>Eurotatoria</taxon>
        <taxon>Bdelloidea</taxon>
        <taxon>Adinetida</taxon>
        <taxon>Adinetidae</taxon>
        <taxon>Adineta</taxon>
    </lineage>
</organism>
<keyword evidence="1 7" id="KW-0662">Pyridine nucleotide biosynthesis</keyword>
<evidence type="ECO:0000313" key="11">
    <source>
        <dbReference type="Proteomes" id="UP000663860"/>
    </source>
</evidence>
<name>A0A814PGU4_9BILA</name>
<dbReference type="EC" id="2.7.7.1" evidence="7"/>
<dbReference type="EC" id="2.7.7.18" evidence="7"/>
<dbReference type="InterPro" id="IPR014729">
    <property type="entry name" value="Rossmann-like_a/b/a_fold"/>
</dbReference>
<dbReference type="PANTHER" id="PTHR12039:SF0">
    <property type="entry name" value="NICOTINAMIDE-NUCLEOTIDE ADENYLYLTRANSFERASE"/>
    <property type="match status" value="1"/>
</dbReference>
<keyword evidence="2 7" id="KW-0808">Transferase</keyword>
<feature type="domain" description="Cytidyltransferase-like" evidence="9">
    <location>
        <begin position="68"/>
        <end position="254"/>
    </location>
</feature>
<evidence type="ECO:0000256" key="6">
    <source>
        <dbReference type="ARBA" id="ARBA00023027"/>
    </source>
</evidence>
<comment type="similarity">
    <text evidence="7">Belongs to the eukaryotic NMN adenylyltransferase family.</text>
</comment>
<evidence type="ECO:0000256" key="3">
    <source>
        <dbReference type="ARBA" id="ARBA00022695"/>
    </source>
</evidence>
<evidence type="ECO:0000256" key="4">
    <source>
        <dbReference type="ARBA" id="ARBA00022741"/>
    </source>
</evidence>
<dbReference type="Gene3D" id="3.40.50.620">
    <property type="entry name" value="HUPs"/>
    <property type="match status" value="1"/>
</dbReference>
<dbReference type="SUPFAM" id="SSF52374">
    <property type="entry name" value="Nucleotidylyl transferase"/>
    <property type="match status" value="1"/>
</dbReference>
<gene>
    <name evidence="10" type="ORF">IZO911_LOCUS23191</name>
</gene>
<dbReference type="NCBIfam" id="TIGR00482">
    <property type="entry name" value="nicotinate (nicotinamide) nucleotide adenylyltransferase"/>
    <property type="match status" value="1"/>
</dbReference>
<evidence type="ECO:0000256" key="1">
    <source>
        <dbReference type="ARBA" id="ARBA00022642"/>
    </source>
</evidence>
<dbReference type="AlphaFoldDB" id="A0A814PGU4"/>
<dbReference type="InterPro" id="IPR005248">
    <property type="entry name" value="NadD/NMNAT"/>
</dbReference>
<comment type="pathway">
    <text evidence="7">Cofactor biosynthesis; NAD(+) biosynthesis; NAD(+) from nicotinamide D-ribonucleotide: step 1/1.</text>
</comment>
<dbReference type="EMBL" id="CAJNOE010000265">
    <property type="protein sequence ID" value="CAF1103759.1"/>
    <property type="molecule type" value="Genomic_DNA"/>
</dbReference>
<dbReference type="Proteomes" id="UP000663860">
    <property type="component" value="Unassembled WGS sequence"/>
</dbReference>
<dbReference type="InterPro" id="IPR004821">
    <property type="entry name" value="Cyt_trans-like"/>
</dbReference>
<dbReference type="InterPro" id="IPR051182">
    <property type="entry name" value="Euk_NMN_adenylyltrnsfrase"/>
</dbReference>
<keyword evidence="8" id="KW-0732">Signal</keyword>
<keyword evidence="5 7" id="KW-0067">ATP-binding</keyword>
<dbReference type="GO" id="GO:0004515">
    <property type="term" value="F:nicotinate-nucleotide adenylyltransferase activity"/>
    <property type="evidence" value="ECO:0007669"/>
    <property type="project" value="UniProtKB-EC"/>
</dbReference>
<dbReference type="Pfam" id="PF01467">
    <property type="entry name" value="CTP_transf_like"/>
    <property type="match status" value="1"/>
</dbReference>
<keyword evidence="4 7" id="KW-0547">Nucleotide-binding</keyword>
<reference evidence="10" key="1">
    <citation type="submission" date="2021-02" db="EMBL/GenBank/DDBJ databases">
        <authorList>
            <person name="Nowell W R."/>
        </authorList>
    </citation>
    <scope>NUCLEOTIDE SEQUENCE</scope>
</reference>
<feature type="chain" id="PRO_5032915167" description="Nicotinamide-nucleotide adenylyltransferase" evidence="8">
    <location>
        <begin position="22"/>
        <end position="290"/>
    </location>
</feature>
<sequence length="290" mass="33620">MSLFMGINFMLIFIANDYADAFPRNKIEKNYANAKHLREFTDQLQRNDNTQLSPNTILLPIKRLVLLLAGSFHPVTIGHLRMPEIARDYYRLHSIQLLEVIISPVNEFYNKTSLTPATHRIEMLRAAIYNDNKWLSVDTWEAEQPFWTPVNLVLDHHYKIIKQRYGEDTELRLLTGSDLVQEILNPTKWSPKVINYIMRTYGVTCITRLSDTEVNRGDSIIEYITKEMPNQWKRHVEFIVDTMTNDISSTKVRAQLAEGCSVKYIVPDAVIAIIYYYGLYNSTAPISLVT</sequence>
<feature type="signal peptide" evidence="8">
    <location>
        <begin position="1"/>
        <end position="21"/>
    </location>
</feature>
<evidence type="ECO:0000259" key="9">
    <source>
        <dbReference type="Pfam" id="PF01467"/>
    </source>
</evidence>
<keyword evidence="6 7" id="KW-0520">NAD</keyword>
<accession>A0A814PGU4</accession>
<proteinExistence type="inferred from homology"/>
<evidence type="ECO:0000313" key="10">
    <source>
        <dbReference type="EMBL" id="CAF1103759.1"/>
    </source>
</evidence>
<evidence type="ECO:0000256" key="8">
    <source>
        <dbReference type="SAM" id="SignalP"/>
    </source>
</evidence>
<dbReference type="GO" id="GO:0009435">
    <property type="term" value="P:NAD+ biosynthetic process"/>
    <property type="evidence" value="ECO:0007669"/>
    <property type="project" value="UniProtKB-UniPathway"/>
</dbReference>
<evidence type="ECO:0000256" key="7">
    <source>
        <dbReference type="RuleBase" id="RU362021"/>
    </source>
</evidence>
<keyword evidence="3 7" id="KW-0548">Nucleotidyltransferase</keyword>
<comment type="catalytic activity">
    <reaction evidence="7">
        <text>beta-nicotinamide D-ribonucleotide + ATP + H(+) = diphosphate + NAD(+)</text>
        <dbReference type="Rhea" id="RHEA:21360"/>
        <dbReference type="ChEBI" id="CHEBI:14649"/>
        <dbReference type="ChEBI" id="CHEBI:15378"/>
        <dbReference type="ChEBI" id="CHEBI:30616"/>
        <dbReference type="ChEBI" id="CHEBI:33019"/>
        <dbReference type="ChEBI" id="CHEBI:57540"/>
        <dbReference type="EC" id="2.7.7.1"/>
    </reaction>
</comment>